<organism evidence="2 3">
    <name type="scientific">Cucumis sativus</name>
    <name type="common">Cucumber</name>
    <dbReference type="NCBI Taxonomy" id="3659"/>
    <lineage>
        <taxon>Eukaryota</taxon>
        <taxon>Viridiplantae</taxon>
        <taxon>Streptophyta</taxon>
        <taxon>Embryophyta</taxon>
        <taxon>Tracheophyta</taxon>
        <taxon>Spermatophyta</taxon>
        <taxon>Magnoliopsida</taxon>
        <taxon>eudicotyledons</taxon>
        <taxon>Gunneridae</taxon>
        <taxon>Pentapetalae</taxon>
        <taxon>rosids</taxon>
        <taxon>fabids</taxon>
        <taxon>Cucurbitales</taxon>
        <taxon>Cucurbitaceae</taxon>
        <taxon>Benincaseae</taxon>
        <taxon>Cucumis</taxon>
    </lineage>
</organism>
<keyword evidence="3" id="KW-1185">Reference proteome</keyword>
<protein>
    <submittedName>
        <fullName evidence="2">Uncharacterized protein</fullName>
    </submittedName>
</protein>
<evidence type="ECO:0000313" key="2">
    <source>
        <dbReference type="EMBL" id="KGN50090.1"/>
    </source>
</evidence>
<dbReference type="Proteomes" id="UP000029981">
    <property type="component" value="Chromosome 5"/>
</dbReference>
<evidence type="ECO:0000313" key="3">
    <source>
        <dbReference type="Proteomes" id="UP000029981"/>
    </source>
</evidence>
<reference evidence="2 3" key="1">
    <citation type="journal article" date="2009" name="Nat. Genet.">
        <title>The genome of the cucumber, Cucumis sativus L.</title>
        <authorList>
            <person name="Huang S."/>
            <person name="Li R."/>
            <person name="Zhang Z."/>
            <person name="Li L."/>
            <person name="Gu X."/>
            <person name="Fan W."/>
            <person name="Lucas W.J."/>
            <person name="Wang X."/>
            <person name="Xie B."/>
            <person name="Ni P."/>
            <person name="Ren Y."/>
            <person name="Zhu H."/>
            <person name="Li J."/>
            <person name="Lin K."/>
            <person name="Jin W."/>
            <person name="Fei Z."/>
            <person name="Li G."/>
            <person name="Staub J."/>
            <person name="Kilian A."/>
            <person name="van der Vossen E.A."/>
            <person name="Wu Y."/>
            <person name="Guo J."/>
            <person name="He J."/>
            <person name="Jia Z."/>
            <person name="Ren Y."/>
            <person name="Tian G."/>
            <person name="Lu Y."/>
            <person name="Ruan J."/>
            <person name="Qian W."/>
            <person name="Wang M."/>
            <person name="Huang Q."/>
            <person name="Li B."/>
            <person name="Xuan Z."/>
            <person name="Cao J."/>
            <person name="Asan"/>
            <person name="Wu Z."/>
            <person name="Zhang J."/>
            <person name="Cai Q."/>
            <person name="Bai Y."/>
            <person name="Zhao B."/>
            <person name="Han Y."/>
            <person name="Li Y."/>
            <person name="Li X."/>
            <person name="Wang S."/>
            <person name="Shi Q."/>
            <person name="Liu S."/>
            <person name="Cho W.K."/>
            <person name="Kim J.Y."/>
            <person name="Xu Y."/>
            <person name="Heller-Uszynska K."/>
            <person name="Miao H."/>
            <person name="Cheng Z."/>
            <person name="Zhang S."/>
            <person name="Wu J."/>
            <person name="Yang Y."/>
            <person name="Kang H."/>
            <person name="Li M."/>
            <person name="Liang H."/>
            <person name="Ren X."/>
            <person name="Shi Z."/>
            <person name="Wen M."/>
            <person name="Jian M."/>
            <person name="Yang H."/>
            <person name="Zhang G."/>
            <person name="Yang Z."/>
            <person name="Chen R."/>
            <person name="Liu S."/>
            <person name="Li J."/>
            <person name="Ma L."/>
            <person name="Liu H."/>
            <person name="Zhou Y."/>
            <person name="Zhao J."/>
            <person name="Fang X."/>
            <person name="Li G."/>
            <person name="Fang L."/>
            <person name="Li Y."/>
            <person name="Liu D."/>
            <person name="Zheng H."/>
            <person name="Zhang Y."/>
            <person name="Qin N."/>
            <person name="Li Z."/>
            <person name="Yang G."/>
            <person name="Yang S."/>
            <person name="Bolund L."/>
            <person name="Kristiansen K."/>
            <person name="Zheng H."/>
            <person name="Li S."/>
            <person name="Zhang X."/>
            <person name="Yang H."/>
            <person name="Wang J."/>
            <person name="Sun R."/>
            <person name="Zhang B."/>
            <person name="Jiang S."/>
            <person name="Wang J."/>
            <person name="Du Y."/>
            <person name="Li S."/>
        </authorList>
    </citation>
    <scope>NUCLEOTIDE SEQUENCE [LARGE SCALE GENOMIC DNA]</scope>
    <source>
        <strain evidence="3">cv. 9930</strain>
    </source>
</reference>
<reference evidence="2 3" key="4">
    <citation type="journal article" date="2011" name="BMC Genomics">
        <title>RNA-Seq improves annotation of protein-coding genes in the cucumber genome.</title>
        <authorList>
            <person name="Li Z."/>
            <person name="Zhang Z."/>
            <person name="Yan P."/>
            <person name="Huang S."/>
            <person name="Fei Z."/>
            <person name="Lin K."/>
        </authorList>
    </citation>
    <scope>NUCLEOTIDE SEQUENCE [LARGE SCALE GENOMIC DNA]</scope>
    <source>
        <strain evidence="3">cv. 9930</strain>
    </source>
</reference>
<accession>A0A0A0KK84</accession>
<dbReference type="Gramene" id="KGN50090">
    <property type="protein sequence ID" value="KGN50090"/>
    <property type="gene ID" value="Csa_5G153050"/>
</dbReference>
<gene>
    <name evidence="2" type="ORF">Csa_5G153050</name>
</gene>
<sequence length="76" mass="8553">MAGLVAVIRRRFHKYRDPLHPSTTSYSAQSEPKTAKSNMELGQSEGKQPYNCLSVKLSSCKLAVHFVINQSKIQYP</sequence>
<dbReference type="EMBL" id="CM002926">
    <property type="protein sequence ID" value="KGN50090.1"/>
    <property type="molecule type" value="Genomic_DNA"/>
</dbReference>
<feature type="region of interest" description="Disordered" evidence="1">
    <location>
        <begin position="18"/>
        <end position="45"/>
    </location>
</feature>
<reference evidence="2 3" key="2">
    <citation type="journal article" date="2009" name="PLoS ONE">
        <title>An integrated genetic and cytogenetic map of the cucumber genome.</title>
        <authorList>
            <person name="Ren Y."/>
            <person name="Zhang Z."/>
            <person name="Liu J."/>
            <person name="Staub J.E."/>
            <person name="Han Y."/>
            <person name="Cheng Z."/>
            <person name="Li X."/>
            <person name="Lu J."/>
            <person name="Miao H."/>
            <person name="Kang H."/>
            <person name="Xie B."/>
            <person name="Gu X."/>
            <person name="Wang X."/>
            <person name="Du Y."/>
            <person name="Jin W."/>
            <person name="Huang S."/>
        </authorList>
    </citation>
    <scope>NUCLEOTIDE SEQUENCE [LARGE SCALE GENOMIC DNA]</scope>
    <source>
        <strain evidence="3">cv. 9930</strain>
    </source>
</reference>
<reference evidence="2 3" key="3">
    <citation type="journal article" date="2010" name="BMC Genomics">
        <title>Transcriptome sequencing and comparative analysis of cucumber flowers with different sex types.</title>
        <authorList>
            <person name="Guo S."/>
            <person name="Zheng Y."/>
            <person name="Joung J.G."/>
            <person name="Liu S."/>
            <person name="Zhang Z."/>
            <person name="Crasta O.R."/>
            <person name="Sobral B.W."/>
            <person name="Xu Y."/>
            <person name="Huang S."/>
            <person name="Fei Z."/>
        </authorList>
    </citation>
    <scope>NUCLEOTIDE SEQUENCE [LARGE SCALE GENOMIC DNA]</scope>
    <source>
        <strain evidence="3">cv. 9930</strain>
    </source>
</reference>
<dbReference type="AlphaFoldDB" id="A0A0A0KK84"/>
<feature type="compositionally biased region" description="Polar residues" evidence="1">
    <location>
        <begin position="21"/>
        <end position="41"/>
    </location>
</feature>
<name>A0A0A0KK84_CUCSA</name>
<evidence type="ECO:0000256" key="1">
    <source>
        <dbReference type="SAM" id="MobiDB-lite"/>
    </source>
</evidence>
<proteinExistence type="predicted"/>